<dbReference type="RefSeq" id="WP_349078847.1">
    <property type="nucleotide sequence ID" value="NZ_JBBMEI010000176.1"/>
</dbReference>
<feature type="non-terminal residue" evidence="2">
    <location>
        <position position="246"/>
    </location>
</feature>
<comment type="caution">
    <text evidence="2">The sequence shown here is derived from an EMBL/GenBank/DDBJ whole genome shotgun (WGS) entry which is preliminary data.</text>
</comment>
<evidence type="ECO:0000256" key="1">
    <source>
        <dbReference type="SAM" id="MobiDB-lite"/>
    </source>
</evidence>
<evidence type="ECO:0008006" key="4">
    <source>
        <dbReference type="Google" id="ProtNLM"/>
    </source>
</evidence>
<proteinExistence type="predicted"/>
<evidence type="ECO:0000313" key="2">
    <source>
        <dbReference type="EMBL" id="MEQ2360463.1"/>
    </source>
</evidence>
<accession>A0ABV1ASA2</accession>
<protein>
    <recommendedName>
        <fullName evidence="4">SipW-cognate class signal peptide</fullName>
    </recommendedName>
</protein>
<reference evidence="2 3" key="1">
    <citation type="submission" date="2024-03" db="EMBL/GenBank/DDBJ databases">
        <title>Human intestinal bacterial collection.</title>
        <authorList>
            <person name="Pauvert C."/>
            <person name="Hitch T.C.A."/>
            <person name="Clavel T."/>
        </authorList>
    </citation>
    <scope>NUCLEOTIDE SEQUENCE [LARGE SCALE GENOMIC DNA]</scope>
    <source>
        <strain evidence="2 3">CLA-AA-H95</strain>
    </source>
</reference>
<sequence length="246" mass="25919">MKNIQQLKRELATAGLSVVVTAVALSSATYAWFVTNNKVEGTTSTISATTNGFILQIGELSKGAQHGGEQKSLEATSKGATLSPASTDDLKNWYVCQSFNNQGLVTDYSEPAFATGANAIPGNYDKDYFAFIKSDYIVYTITETGTADVYLDASDGAPVTITAKGGDGSKTVTASIRVAITTQAVAVDGKTPVGEETLRVVYAKDNETGEGNDSTAKAGWTRSGSASHGQLSHPRPFFFHDPGQQP</sequence>
<keyword evidence="3" id="KW-1185">Reference proteome</keyword>
<evidence type="ECO:0000313" key="3">
    <source>
        <dbReference type="Proteomes" id="UP001446032"/>
    </source>
</evidence>
<dbReference type="Proteomes" id="UP001446032">
    <property type="component" value="Unassembled WGS sequence"/>
</dbReference>
<feature type="region of interest" description="Disordered" evidence="1">
    <location>
        <begin position="204"/>
        <end position="246"/>
    </location>
</feature>
<dbReference type="EMBL" id="JBBMEI010000176">
    <property type="protein sequence ID" value="MEQ2360463.1"/>
    <property type="molecule type" value="Genomic_DNA"/>
</dbReference>
<organism evidence="2 3">
    <name type="scientific">Blautia intestinihominis</name>
    <dbReference type="NCBI Taxonomy" id="3133152"/>
    <lineage>
        <taxon>Bacteria</taxon>
        <taxon>Bacillati</taxon>
        <taxon>Bacillota</taxon>
        <taxon>Clostridia</taxon>
        <taxon>Lachnospirales</taxon>
        <taxon>Lachnospiraceae</taxon>
        <taxon>Blautia</taxon>
    </lineage>
</organism>
<gene>
    <name evidence="2" type="ORF">WMO75_19535</name>
</gene>
<name>A0ABV1ASA2_9FIRM</name>